<feature type="transmembrane region" description="Helical" evidence="1">
    <location>
        <begin position="456"/>
        <end position="475"/>
    </location>
</feature>
<reference evidence="3 4" key="1">
    <citation type="submission" date="2015-03" db="EMBL/GenBank/DDBJ databases">
        <title>Genome assembly of Sandaracinus amylolyticus DSM 53668.</title>
        <authorList>
            <person name="Sharma G."/>
            <person name="Subramanian S."/>
        </authorList>
    </citation>
    <scope>NUCLEOTIDE SEQUENCE [LARGE SCALE GENOMIC DNA]</scope>
    <source>
        <strain evidence="3 4">DSM 53668</strain>
    </source>
</reference>
<keyword evidence="1" id="KW-0812">Transmembrane</keyword>
<feature type="transmembrane region" description="Helical" evidence="1">
    <location>
        <begin position="555"/>
        <end position="588"/>
    </location>
</feature>
<dbReference type="RefSeq" id="WP_053232621.1">
    <property type="nucleotide sequence ID" value="NZ_CP011125.1"/>
</dbReference>
<protein>
    <recommendedName>
        <fullName evidence="2">DUF8173 domain-containing protein</fullName>
    </recommendedName>
</protein>
<dbReference type="STRING" id="927083.DB32_002524"/>
<feature type="transmembrane region" description="Helical" evidence="1">
    <location>
        <begin position="517"/>
        <end position="543"/>
    </location>
</feature>
<feature type="transmembrane region" description="Helical" evidence="1">
    <location>
        <begin position="148"/>
        <end position="167"/>
    </location>
</feature>
<dbReference type="Proteomes" id="UP000034883">
    <property type="component" value="Chromosome"/>
</dbReference>
<evidence type="ECO:0000256" key="1">
    <source>
        <dbReference type="SAM" id="Phobius"/>
    </source>
</evidence>
<feature type="transmembrane region" description="Helical" evidence="1">
    <location>
        <begin position="88"/>
        <end position="109"/>
    </location>
</feature>
<proteinExistence type="predicted"/>
<dbReference type="EMBL" id="CP011125">
    <property type="protein sequence ID" value="AKF05375.1"/>
    <property type="molecule type" value="Genomic_DNA"/>
</dbReference>
<dbReference type="InterPro" id="IPR058486">
    <property type="entry name" value="DUF8173"/>
</dbReference>
<dbReference type="OrthoDB" id="5499851at2"/>
<dbReference type="KEGG" id="samy:DB32_002524"/>
<evidence type="ECO:0000313" key="4">
    <source>
        <dbReference type="Proteomes" id="UP000034883"/>
    </source>
</evidence>
<accession>A0A0F6W1W4</accession>
<feature type="transmembrane region" description="Helical" evidence="1">
    <location>
        <begin position="487"/>
        <end position="510"/>
    </location>
</feature>
<dbReference type="Pfam" id="PF26514">
    <property type="entry name" value="DUF8173"/>
    <property type="match status" value="1"/>
</dbReference>
<keyword evidence="1" id="KW-0472">Membrane</keyword>
<dbReference type="AlphaFoldDB" id="A0A0F6W1W4"/>
<feature type="domain" description="DUF8173" evidence="2">
    <location>
        <begin position="419"/>
        <end position="587"/>
    </location>
</feature>
<gene>
    <name evidence="3" type="ORF">DB32_002524</name>
</gene>
<organism evidence="3 4">
    <name type="scientific">Sandaracinus amylolyticus</name>
    <dbReference type="NCBI Taxonomy" id="927083"/>
    <lineage>
        <taxon>Bacteria</taxon>
        <taxon>Pseudomonadati</taxon>
        <taxon>Myxococcota</taxon>
        <taxon>Polyangia</taxon>
        <taxon>Polyangiales</taxon>
        <taxon>Sandaracinaceae</taxon>
        <taxon>Sandaracinus</taxon>
    </lineage>
</organism>
<keyword evidence="1" id="KW-1133">Transmembrane helix</keyword>
<sequence>MSEDRRPTELELEALAHGRRDLVREEIARTVDEDASLAAWIEREREDARETSVALKRAAPEIDDFDALIAGAMKHAPTEGTSPSRASLWTGAAIGTAVALVSGLASVLASAEPTVVAREAWSDLTALARLGVTLATALDRIAAMLPGGWAAIAAIGLALFAVLALPLRAIAGGGWSRAPSSAALVLAVLGASSSAHAYDLEGAWPEPDVTVSVDVERTPLSEALRQALASAQLGLAYTLPEDPLITLHVRDAPLREVLDALLADMPARVRHSGHLLVVRPPAAEPQAIAATAPPAIDTPPPPVVLPPPPPMPGAPPVPPPPGEALRDLVTFGGDARVLPDQRVRDVITMGGNARVEGQAFGSVVTMGGDADVRGTVVGDVVTMGGNIRIARGGHVHGQLNAMGGNIAVDEPTRDQGTISVAVTSTPSPPRASSHHDDEDEARGWIGETLEAAMRHALLFLLGLVFMGLAPARLSLLQSTLVKQPLRVLASGFLGVIAGAVLTLVLVITILGIPAAIVLALGLFLGAYLGLATTASVIGAALPIPALKDRPVMQLAVGVVILFVVSRVPVIGGLLVVGATLAGLGAVILTRGGARAIVGEAPIVR</sequence>
<evidence type="ECO:0000259" key="2">
    <source>
        <dbReference type="Pfam" id="PF26514"/>
    </source>
</evidence>
<keyword evidence="4" id="KW-1185">Reference proteome</keyword>
<evidence type="ECO:0000313" key="3">
    <source>
        <dbReference type="EMBL" id="AKF05375.1"/>
    </source>
</evidence>
<name>A0A0F6W1W4_9BACT</name>